<sequence length="148" mass="17795">MTSKFILFFILTLTTCFSQNITDPLPTAEKELNECIKANSKEELNCRKEYYHELQFWETEVFNAVLEIVYGNRTEEERAAFEKKQAEWKETTYYYFAKTMKEFQVKHPGKFVWDNDSALKLDARIFYQKNAKYYTDRISYLLSLVKKK</sequence>
<keyword evidence="2" id="KW-1185">Reference proteome</keyword>
<accession>A0A521BLV4</accession>
<evidence type="ECO:0008006" key="3">
    <source>
        <dbReference type="Google" id="ProtNLM"/>
    </source>
</evidence>
<dbReference type="EMBL" id="FXTQ01000001">
    <property type="protein sequence ID" value="SMO48065.1"/>
    <property type="molecule type" value="Genomic_DNA"/>
</dbReference>
<dbReference type="RefSeq" id="WP_111378132.1">
    <property type="nucleotide sequence ID" value="NZ_CP043612.1"/>
</dbReference>
<dbReference type="AlphaFoldDB" id="A0A521BLV4"/>
<protein>
    <recommendedName>
        <fullName evidence="3">Lysozyme inhibitor LprI N-terminal domain-containing protein</fullName>
    </recommendedName>
</protein>
<name>A0A521BLV4_9FLAO</name>
<organism evidence="1 2">
    <name type="scientific">Flavobacterium nitrogenifigens</name>
    <dbReference type="NCBI Taxonomy" id="1617283"/>
    <lineage>
        <taxon>Bacteria</taxon>
        <taxon>Pseudomonadati</taxon>
        <taxon>Bacteroidota</taxon>
        <taxon>Flavobacteriia</taxon>
        <taxon>Flavobacteriales</taxon>
        <taxon>Flavobacteriaceae</taxon>
        <taxon>Flavobacterium</taxon>
    </lineage>
</organism>
<reference evidence="1 2" key="1">
    <citation type="submission" date="2017-05" db="EMBL/GenBank/DDBJ databases">
        <authorList>
            <person name="Varghese N."/>
            <person name="Submissions S."/>
        </authorList>
    </citation>
    <scope>NUCLEOTIDE SEQUENCE [LARGE SCALE GENOMIC DNA]</scope>
    <source>
        <strain evidence="1 2">DSM 29982</strain>
    </source>
</reference>
<proteinExistence type="predicted"/>
<gene>
    <name evidence="1" type="ORF">SAMN06265220_1011110</name>
</gene>
<evidence type="ECO:0000313" key="2">
    <source>
        <dbReference type="Proteomes" id="UP000319267"/>
    </source>
</evidence>
<evidence type="ECO:0000313" key="1">
    <source>
        <dbReference type="EMBL" id="SMO48065.1"/>
    </source>
</evidence>
<dbReference type="Proteomes" id="UP000319267">
    <property type="component" value="Unassembled WGS sequence"/>
</dbReference>
<dbReference type="OrthoDB" id="1352546at2"/>